<proteinExistence type="predicted"/>
<dbReference type="GO" id="GO:0005737">
    <property type="term" value="C:cytoplasm"/>
    <property type="evidence" value="ECO:0007669"/>
    <property type="project" value="UniProtKB-SubCell"/>
</dbReference>
<feature type="domain" description="PTS EIIA type-2" evidence="7">
    <location>
        <begin position="5"/>
        <end position="149"/>
    </location>
</feature>
<comment type="subcellular location">
    <subcellularLocation>
        <location evidence="1">Cytoplasm</location>
    </subcellularLocation>
</comment>
<dbReference type="FunFam" id="3.40.930.10:FF:000009">
    <property type="entry name" value="PTS system, fructose specific IIABC component"/>
    <property type="match status" value="1"/>
</dbReference>
<dbReference type="PROSITE" id="PS51094">
    <property type="entry name" value="PTS_EIIA_TYPE_2"/>
    <property type="match status" value="1"/>
</dbReference>
<dbReference type="Gene3D" id="3.40.930.10">
    <property type="entry name" value="Mannitol-specific EII, Chain A"/>
    <property type="match status" value="1"/>
</dbReference>
<dbReference type="GO" id="GO:0016020">
    <property type="term" value="C:membrane"/>
    <property type="evidence" value="ECO:0007669"/>
    <property type="project" value="InterPro"/>
</dbReference>
<evidence type="ECO:0000256" key="2">
    <source>
        <dbReference type="ARBA" id="ARBA00022448"/>
    </source>
</evidence>
<evidence type="ECO:0000313" key="8">
    <source>
        <dbReference type="EMBL" id="SNY22138.1"/>
    </source>
</evidence>
<dbReference type="Pfam" id="PF00359">
    <property type="entry name" value="PTS_EIIA_2"/>
    <property type="match status" value="1"/>
</dbReference>
<evidence type="ECO:0000256" key="3">
    <source>
        <dbReference type="ARBA" id="ARBA00022553"/>
    </source>
</evidence>
<dbReference type="PANTHER" id="PTHR47738">
    <property type="entry name" value="PTS SYSTEM FRUCTOSE-LIKE EIIA COMPONENT-RELATED"/>
    <property type="match status" value="1"/>
</dbReference>
<name>A0A285GFD9_9FIRM</name>
<keyword evidence="9" id="KW-1185">Reference proteome</keyword>
<dbReference type="InterPro" id="IPR002178">
    <property type="entry name" value="PTS_EIIA_type-2_dom"/>
</dbReference>
<evidence type="ECO:0000259" key="7">
    <source>
        <dbReference type="PROSITE" id="PS51094"/>
    </source>
</evidence>
<dbReference type="InterPro" id="IPR016152">
    <property type="entry name" value="PTrfase/Anion_transptr"/>
</dbReference>
<dbReference type="GO" id="GO:0008982">
    <property type="term" value="F:protein-N(PI)-phosphohistidine-sugar phosphotransferase activity"/>
    <property type="evidence" value="ECO:0007669"/>
    <property type="project" value="InterPro"/>
</dbReference>
<evidence type="ECO:0000313" key="9">
    <source>
        <dbReference type="Proteomes" id="UP000219573"/>
    </source>
</evidence>
<protein>
    <submittedName>
        <fullName evidence="8">PTS system, fructose subfamily, IIA component</fullName>
    </submittedName>
</protein>
<evidence type="ECO:0000256" key="5">
    <source>
        <dbReference type="ARBA" id="ARBA00022679"/>
    </source>
</evidence>
<evidence type="ECO:0000256" key="1">
    <source>
        <dbReference type="ARBA" id="ARBA00004496"/>
    </source>
</evidence>
<keyword evidence="5" id="KW-0808">Transferase</keyword>
<sequence length="150" mass="16731">MQLSTLLKPEMIKLDLTASNKEMVLKEMVGVLYQGGKIKSEDNFYDKVLAREAETTTGMGRGIAIPHGKSDEVKELSLALGICKEGMDFKSIDGQPVYIIFMVADFAGTSPEYLKLLSKISFLVRKDEFREALLTAETSQSALDIIKRYE</sequence>
<keyword evidence="2" id="KW-0813">Transport</keyword>
<dbReference type="GO" id="GO:0009401">
    <property type="term" value="P:phosphoenolpyruvate-dependent sugar phosphotransferase system"/>
    <property type="evidence" value="ECO:0007669"/>
    <property type="project" value="UniProtKB-KW"/>
</dbReference>
<dbReference type="Proteomes" id="UP000219573">
    <property type="component" value="Unassembled WGS sequence"/>
</dbReference>
<reference evidence="9" key="1">
    <citation type="submission" date="2017-09" db="EMBL/GenBank/DDBJ databases">
        <authorList>
            <person name="Varghese N."/>
            <person name="Submissions S."/>
        </authorList>
    </citation>
    <scope>NUCLEOTIDE SEQUENCE [LARGE SCALE GENOMIC DNA]</scope>
    <source>
        <strain evidence="9">MSL47</strain>
    </source>
</reference>
<gene>
    <name evidence="8" type="ORF">SAMN06265827_10716</name>
</gene>
<organism evidence="8 9">
    <name type="scientific">Orenia metallireducens</name>
    <dbReference type="NCBI Taxonomy" id="1413210"/>
    <lineage>
        <taxon>Bacteria</taxon>
        <taxon>Bacillati</taxon>
        <taxon>Bacillota</taxon>
        <taxon>Clostridia</taxon>
        <taxon>Halanaerobiales</taxon>
        <taxon>Halobacteroidaceae</taxon>
        <taxon>Orenia</taxon>
    </lineage>
</organism>
<accession>A0A285GFD9</accession>
<dbReference type="PROSITE" id="PS00372">
    <property type="entry name" value="PTS_EIIA_TYPE_2_HIS"/>
    <property type="match status" value="1"/>
</dbReference>
<dbReference type="InterPro" id="IPR004715">
    <property type="entry name" value="PTS_IIA_fruc"/>
</dbReference>
<dbReference type="SUPFAM" id="SSF55804">
    <property type="entry name" value="Phoshotransferase/anion transport protein"/>
    <property type="match status" value="1"/>
</dbReference>
<dbReference type="PANTHER" id="PTHR47738:SF2">
    <property type="entry name" value="PTS SYSTEM FRUCTOSE-LIKE EIIA COMPONENT"/>
    <property type="match status" value="1"/>
</dbReference>
<keyword evidence="4" id="KW-0762">Sugar transport</keyword>
<dbReference type="NCBIfam" id="TIGR00848">
    <property type="entry name" value="fruA"/>
    <property type="match status" value="1"/>
</dbReference>
<dbReference type="InterPro" id="IPR051541">
    <property type="entry name" value="PTS_SugarTrans_NitroReg"/>
</dbReference>
<dbReference type="EMBL" id="OBDZ01000007">
    <property type="protein sequence ID" value="SNY22138.1"/>
    <property type="molecule type" value="Genomic_DNA"/>
</dbReference>
<evidence type="ECO:0000256" key="6">
    <source>
        <dbReference type="ARBA" id="ARBA00022683"/>
    </source>
</evidence>
<keyword evidence="6" id="KW-0598">Phosphotransferase system</keyword>
<dbReference type="AlphaFoldDB" id="A0A285GFD9"/>
<dbReference type="RefSeq" id="WP_097017208.1">
    <property type="nucleotide sequence ID" value="NZ_OBDZ01000007.1"/>
</dbReference>
<dbReference type="CDD" id="cd00211">
    <property type="entry name" value="PTS_IIA_fru"/>
    <property type="match status" value="1"/>
</dbReference>
<keyword evidence="3" id="KW-0597">Phosphoprotein</keyword>
<evidence type="ECO:0000256" key="4">
    <source>
        <dbReference type="ARBA" id="ARBA00022597"/>
    </source>
</evidence>